<reference evidence="1 2" key="1">
    <citation type="submission" date="2020-11" db="EMBL/GenBank/DDBJ databases">
        <title>Sequencing the genomes of 1000 actinobacteria strains.</title>
        <authorList>
            <person name="Klenk H.-P."/>
        </authorList>
    </citation>
    <scope>NUCLEOTIDE SEQUENCE [LARGE SCALE GENOMIC DNA]</scope>
    <source>
        <strain evidence="1 2">DSM 101695</strain>
    </source>
</reference>
<sequence>MRGPADFGAAFTALLEAAGANPDSVVRALNGALSRNTLYDWKKGAHLPNDTRLLLQVVHLCLRLAGADTDLRGAPRDVRGWLDLLAEAKQIRDNQAAWCVSASGRSSLRGLDDSTLLSAAAFLENQAKYFLGTLGNLVVSRRARADQLLGQLAQAQDSRQTPRCVARPKILPAGDLSVAYRHVGLLRAHRKALLGVGRVDERVLDSISALRGLLEEIYGVRIVFLGEKVLATGNGGQTPGAAAVVANPDIDFDPRIQDPIITTTRVLPDQGRTVIVAEGNPPQAVAPSGSIFVVTVEARAPRAVILHGARVVVLSRRPPRRACMIKGVAGGLDVRRFDVDLDCENPQMRMRGERDFPLTVSPDDPEEFWVQAVTAANEITWTVAVDWVVNGIAGTTMVNHAGPPFSLYPVDLLIAEPGKQSLRTSCDYGAHEDGCPTLTLKKLGGSIGAFSSERGPEFTGISALRDMLRGG</sequence>
<protein>
    <submittedName>
        <fullName evidence="1">Uncharacterized protein</fullName>
    </submittedName>
</protein>
<dbReference type="EMBL" id="JADOTY010000001">
    <property type="protein sequence ID" value="MBG6104758.1"/>
    <property type="molecule type" value="Genomic_DNA"/>
</dbReference>
<comment type="caution">
    <text evidence="1">The sequence shown here is derived from an EMBL/GenBank/DDBJ whole genome shotgun (WGS) entry which is preliminary data.</text>
</comment>
<keyword evidence="2" id="KW-1185">Reference proteome</keyword>
<evidence type="ECO:0000313" key="1">
    <source>
        <dbReference type="EMBL" id="MBG6104758.1"/>
    </source>
</evidence>
<accession>A0ABS0K7Z1</accession>
<organism evidence="1 2">
    <name type="scientific">Micromonospora vinacea</name>
    <dbReference type="NCBI Taxonomy" id="709878"/>
    <lineage>
        <taxon>Bacteria</taxon>
        <taxon>Bacillati</taxon>
        <taxon>Actinomycetota</taxon>
        <taxon>Actinomycetes</taxon>
        <taxon>Micromonosporales</taxon>
        <taxon>Micromonosporaceae</taxon>
        <taxon>Micromonospora</taxon>
    </lineage>
</organism>
<evidence type="ECO:0000313" key="2">
    <source>
        <dbReference type="Proteomes" id="UP000631791"/>
    </source>
</evidence>
<gene>
    <name evidence="1" type="ORF">IW249_005172</name>
</gene>
<dbReference type="Proteomes" id="UP000631791">
    <property type="component" value="Unassembled WGS sequence"/>
</dbReference>
<proteinExistence type="predicted"/>
<name>A0ABS0K7Z1_9ACTN</name>
<dbReference type="RefSeq" id="WP_196923151.1">
    <property type="nucleotide sequence ID" value="NZ_JADOTY010000001.1"/>
</dbReference>